<evidence type="ECO:0000313" key="3">
    <source>
        <dbReference type="Proteomes" id="UP000269669"/>
    </source>
</evidence>
<proteinExistence type="predicted"/>
<dbReference type="Pfam" id="PF09299">
    <property type="entry name" value="Mu-transpos_C"/>
    <property type="match status" value="1"/>
</dbReference>
<dbReference type="InterPro" id="IPR036397">
    <property type="entry name" value="RNaseH_sf"/>
</dbReference>
<evidence type="ECO:0000313" key="2">
    <source>
        <dbReference type="EMBL" id="RSL17970.1"/>
    </source>
</evidence>
<dbReference type="InterPro" id="IPR012337">
    <property type="entry name" value="RNaseH-like_sf"/>
</dbReference>
<accession>A0A3R9NVU0</accession>
<dbReference type="AlphaFoldDB" id="A0A3R9NVU0"/>
<dbReference type="PANTHER" id="PTHR35004:SF7">
    <property type="entry name" value="INTEGRASE PROTEIN"/>
    <property type="match status" value="1"/>
</dbReference>
<name>A0A3R9NVU0_9BACT</name>
<protein>
    <submittedName>
        <fullName evidence="2">Putative transposase</fullName>
    </submittedName>
</protein>
<dbReference type="RefSeq" id="WP_185827219.1">
    <property type="nucleotide sequence ID" value="NZ_RSDW01000001.1"/>
</dbReference>
<reference evidence="2 3" key="1">
    <citation type="submission" date="2018-12" db="EMBL/GenBank/DDBJ databases">
        <title>Sequencing of bacterial isolates from soil warming experiment in Harvard Forest, Massachusetts, USA.</title>
        <authorList>
            <person name="Deangelis K."/>
        </authorList>
    </citation>
    <scope>NUCLEOTIDE SEQUENCE [LARGE SCALE GENOMIC DNA]</scope>
    <source>
        <strain evidence="2 3">EB153</strain>
    </source>
</reference>
<dbReference type="Gene3D" id="3.30.420.10">
    <property type="entry name" value="Ribonuclease H-like superfamily/Ribonuclease H"/>
    <property type="match status" value="1"/>
</dbReference>
<evidence type="ECO:0000259" key="1">
    <source>
        <dbReference type="PROSITE" id="PS50994"/>
    </source>
</evidence>
<dbReference type="Proteomes" id="UP000269669">
    <property type="component" value="Unassembled WGS sequence"/>
</dbReference>
<comment type="caution">
    <text evidence="2">The sequence shown here is derived from an EMBL/GenBank/DDBJ whole genome shotgun (WGS) entry which is preliminary data.</text>
</comment>
<feature type="domain" description="Integrase catalytic" evidence="1">
    <location>
        <begin position="246"/>
        <end position="451"/>
    </location>
</feature>
<dbReference type="InterPro" id="IPR001584">
    <property type="entry name" value="Integrase_cat-core"/>
</dbReference>
<dbReference type="PROSITE" id="PS50994">
    <property type="entry name" value="INTEGRASE"/>
    <property type="match status" value="1"/>
</dbReference>
<sequence>MATACLEQGTVVHIEGSEYRFSRKIDDCWQLEQSKTGRIVEYEQQDLLRMLAERKLTFRGSVPVSRCGPANCDLSPADLELAKLRRSYVMAVLNTPNSRKRLEEAIHDAWKRVRAPQRAPGWITVYRWKCRFLRASGDVRALVDDTRSKGNKQGRYPASVIERCEQSISNKYLNRTRNSIQQTLEDALYRVKKENELRPACDALPVPTRRLITRMIANIPAFDKHSARYGHDSAVKEFRGVKGQTVAQAPLERAEIDHTLLDLMVVDDRTGLPLGRPSVTACIDCYTRCILGIYIGFNPPSYQSVAACLKDCFLPKVNLKRDYPGIVNEWPAYGVMHNLVVDGGLEFYSASLEQVCLSLNINWIAAPRRTAWFKGKIERFLGTMNRAVAHGVPGTTFSNIFEKGDYNPAKHAVITLSTLRKVVRTWIADVYHQQVHRSLQTTPSKMWTSSIRPEDIRLPDETTQLDVVMGRVESRSLTHKGVEFEGLFYNSPELTELRRKEGANLKVEIRVNESDIGSIYVLSPKTSKAYSVPASDPDYAGGISLWQHKVIKNYQRQHSDTDHGVDGWLQAKNEVSHLIDESLKLKRARTHKRIARYRETPEQKPPKTQMIEATKLRTPAPISATTGSQMVDRGFRDSVQDQAGIPQQESAVPIIRPRFKAEIREIHED</sequence>
<dbReference type="GO" id="GO:0015074">
    <property type="term" value="P:DNA integration"/>
    <property type="evidence" value="ECO:0007669"/>
    <property type="project" value="InterPro"/>
</dbReference>
<dbReference type="PANTHER" id="PTHR35004">
    <property type="entry name" value="TRANSPOSASE RV3428C-RELATED"/>
    <property type="match status" value="1"/>
</dbReference>
<dbReference type="EMBL" id="RSDW01000001">
    <property type="protein sequence ID" value="RSL17970.1"/>
    <property type="molecule type" value="Genomic_DNA"/>
</dbReference>
<dbReference type="GO" id="GO:0003676">
    <property type="term" value="F:nucleic acid binding"/>
    <property type="evidence" value="ECO:0007669"/>
    <property type="project" value="InterPro"/>
</dbReference>
<dbReference type="InterPro" id="IPR015378">
    <property type="entry name" value="Transposase-like_Mu_C"/>
</dbReference>
<gene>
    <name evidence="2" type="ORF">EDE15_3522</name>
</gene>
<keyword evidence="3" id="KW-1185">Reference proteome</keyword>
<dbReference type="SUPFAM" id="SSF53098">
    <property type="entry name" value="Ribonuclease H-like"/>
    <property type="match status" value="1"/>
</dbReference>
<organism evidence="2 3">
    <name type="scientific">Edaphobacter aggregans</name>
    <dbReference type="NCBI Taxonomy" id="570835"/>
    <lineage>
        <taxon>Bacteria</taxon>
        <taxon>Pseudomonadati</taxon>
        <taxon>Acidobacteriota</taxon>
        <taxon>Terriglobia</taxon>
        <taxon>Terriglobales</taxon>
        <taxon>Acidobacteriaceae</taxon>
        <taxon>Edaphobacter</taxon>
    </lineage>
</organism>